<organism evidence="2 3">
    <name type="scientific">Sphingomonas alpina</name>
    <dbReference type="NCBI Taxonomy" id="653931"/>
    <lineage>
        <taxon>Bacteria</taxon>
        <taxon>Pseudomonadati</taxon>
        <taxon>Pseudomonadota</taxon>
        <taxon>Alphaproteobacteria</taxon>
        <taxon>Sphingomonadales</taxon>
        <taxon>Sphingomonadaceae</taxon>
        <taxon>Sphingomonas</taxon>
    </lineage>
</organism>
<dbReference type="PROSITE" id="PS50878">
    <property type="entry name" value="RT_POL"/>
    <property type="match status" value="1"/>
</dbReference>
<name>A0A7H0LG20_9SPHN</name>
<dbReference type="Proteomes" id="UP000516148">
    <property type="component" value="Chromosome"/>
</dbReference>
<evidence type="ECO:0000313" key="2">
    <source>
        <dbReference type="EMBL" id="QNQ08623.1"/>
    </source>
</evidence>
<dbReference type="AlphaFoldDB" id="A0A7H0LG20"/>
<dbReference type="RefSeq" id="WP_187760951.1">
    <property type="nucleotide sequence ID" value="NZ_CP061038.1"/>
</dbReference>
<evidence type="ECO:0000259" key="1">
    <source>
        <dbReference type="PROSITE" id="PS50878"/>
    </source>
</evidence>
<feature type="domain" description="Reverse transcriptase" evidence="1">
    <location>
        <begin position="1"/>
        <end position="290"/>
    </location>
</feature>
<proteinExistence type="predicted"/>
<dbReference type="EMBL" id="CP061038">
    <property type="protein sequence ID" value="QNQ08623.1"/>
    <property type="molecule type" value="Genomic_DNA"/>
</dbReference>
<evidence type="ECO:0000313" key="3">
    <source>
        <dbReference type="Proteomes" id="UP000516148"/>
    </source>
</evidence>
<dbReference type="NCBIfam" id="NF041747">
    <property type="entry name" value="Drt3a"/>
    <property type="match status" value="1"/>
</dbReference>
<protein>
    <recommendedName>
        <fullName evidence="1">Reverse transcriptase domain-containing protein</fullName>
    </recommendedName>
</protein>
<keyword evidence="3" id="KW-1185">Reference proteome</keyword>
<sequence length="455" mass="52574">MEIPPIPIVFYLIQALVHAKTSVGRGWDQMFESIFSVRRLLRLVRSGDSRRFGLELEADGEAIIAQIAADAALRLVPMAAFITAKVKRKDCVAYNAYPENIVLRAVANYVSRRFRVVATSRDRIIRGVIEAMFDQTPIYVIRRDLASFYETVPLEPVRNRLLYDTAIPRSVRHYLREFYEHHCGVNIIGLPRGVGLTTVLVELAMQPFDEAIRAIPGVYRYFRYSDDMLILTYKDPGEVKERVDAALKKLPGMAFNKAKSDEYAFAGDTTSPPDPLRPSTANFDFLGYRFTAEQRINRDRPRKIWVSIADKKTRLMKTRVYLSLKTFLKDGDGNMLIDRLRVLTGNYRINRRGVNFIRRSRYIYAGIYYNYWRCGEYINGIHCPAAPESLRDVDRFLHGHMKTHGGKFRVAISGLPLPQRRRLDGLSFERGFEGRRMVRVPFQRFSKLKAIWRNA</sequence>
<accession>A0A7H0LG20</accession>
<gene>
    <name evidence="2" type="ORF">H3Z74_18010</name>
</gene>
<dbReference type="KEGG" id="spap:H3Z74_18010"/>
<dbReference type="InterPro" id="IPR000477">
    <property type="entry name" value="RT_dom"/>
</dbReference>
<reference evidence="2 3" key="1">
    <citation type="submission" date="2020-09" db="EMBL/GenBank/DDBJ databases">
        <title>Sphingomonas sp., a new species isolated from pork steak.</title>
        <authorList>
            <person name="Heidler von Heilborn D."/>
        </authorList>
    </citation>
    <scope>NUCLEOTIDE SEQUENCE [LARGE SCALE GENOMIC DNA]</scope>
    <source>
        <strain evidence="3">S8-3T</strain>
    </source>
</reference>